<feature type="region of interest" description="Disordered" evidence="1">
    <location>
        <begin position="87"/>
        <end position="141"/>
    </location>
</feature>
<dbReference type="AlphaFoldDB" id="A0A8D8VMY3"/>
<evidence type="ECO:0000256" key="2">
    <source>
        <dbReference type="SAM" id="SignalP"/>
    </source>
</evidence>
<proteinExistence type="predicted"/>
<feature type="compositionally biased region" description="Polar residues" evidence="1">
    <location>
        <begin position="44"/>
        <end position="56"/>
    </location>
</feature>
<feature type="compositionally biased region" description="Polar residues" evidence="1">
    <location>
        <begin position="119"/>
        <end position="141"/>
    </location>
</feature>
<feature type="compositionally biased region" description="Basic and acidic residues" evidence="1">
    <location>
        <begin position="87"/>
        <end position="107"/>
    </location>
</feature>
<protein>
    <recommendedName>
        <fullName evidence="4">Secreted protein</fullName>
    </recommendedName>
</protein>
<accession>A0A8D8VMY3</accession>
<evidence type="ECO:0000256" key="1">
    <source>
        <dbReference type="SAM" id="MobiDB-lite"/>
    </source>
</evidence>
<name>A0A8D8VMY3_9HEMI</name>
<sequence length="141" mass="15516">MQVKVLSYIFLITLILALVNNSVASCINCFNKPQTTDEAEDRAGTSSGGKTKHQQNMETVGKGLGNFFLGTGEPLSTSDTMIGALVRTDDSYHERQDRKKKEQEKQARAAAAAADTYQLPRQWSQPGTRSSVHTVTQPRSR</sequence>
<evidence type="ECO:0000313" key="3">
    <source>
        <dbReference type="EMBL" id="CAG6724782.1"/>
    </source>
</evidence>
<keyword evidence="2" id="KW-0732">Signal</keyword>
<feature type="chain" id="PRO_5034306533" description="Secreted protein" evidence="2">
    <location>
        <begin position="25"/>
        <end position="141"/>
    </location>
</feature>
<feature type="signal peptide" evidence="2">
    <location>
        <begin position="1"/>
        <end position="24"/>
    </location>
</feature>
<dbReference type="EMBL" id="HBUF01368258">
    <property type="protein sequence ID" value="CAG6724782.1"/>
    <property type="molecule type" value="Transcribed_RNA"/>
</dbReference>
<reference evidence="3" key="1">
    <citation type="submission" date="2021-05" db="EMBL/GenBank/DDBJ databases">
        <authorList>
            <person name="Alioto T."/>
            <person name="Alioto T."/>
            <person name="Gomez Garrido J."/>
        </authorList>
    </citation>
    <scope>NUCLEOTIDE SEQUENCE</scope>
</reference>
<evidence type="ECO:0008006" key="4">
    <source>
        <dbReference type="Google" id="ProtNLM"/>
    </source>
</evidence>
<dbReference type="PROSITE" id="PS51257">
    <property type="entry name" value="PROKAR_LIPOPROTEIN"/>
    <property type="match status" value="1"/>
</dbReference>
<feature type="region of interest" description="Disordered" evidence="1">
    <location>
        <begin position="36"/>
        <end position="56"/>
    </location>
</feature>
<organism evidence="3">
    <name type="scientific">Cacopsylla melanoneura</name>
    <dbReference type="NCBI Taxonomy" id="428564"/>
    <lineage>
        <taxon>Eukaryota</taxon>
        <taxon>Metazoa</taxon>
        <taxon>Ecdysozoa</taxon>
        <taxon>Arthropoda</taxon>
        <taxon>Hexapoda</taxon>
        <taxon>Insecta</taxon>
        <taxon>Pterygota</taxon>
        <taxon>Neoptera</taxon>
        <taxon>Paraneoptera</taxon>
        <taxon>Hemiptera</taxon>
        <taxon>Sternorrhyncha</taxon>
        <taxon>Psylloidea</taxon>
        <taxon>Psyllidae</taxon>
        <taxon>Psyllinae</taxon>
        <taxon>Cacopsylla</taxon>
    </lineage>
</organism>